<dbReference type="CDD" id="cd06225">
    <property type="entry name" value="HAMP"/>
    <property type="match status" value="1"/>
</dbReference>
<organism evidence="8 9">
    <name type="scientific">Thiorhodococcus drewsii AZ1</name>
    <dbReference type="NCBI Taxonomy" id="765913"/>
    <lineage>
        <taxon>Bacteria</taxon>
        <taxon>Pseudomonadati</taxon>
        <taxon>Pseudomonadota</taxon>
        <taxon>Gammaproteobacteria</taxon>
        <taxon>Chromatiales</taxon>
        <taxon>Chromatiaceae</taxon>
        <taxon>Thiorhodococcus</taxon>
    </lineage>
</organism>
<evidence type="ECO:0000259" key="7">
    <source>
        <dbReference type="PROSITE" id="PS50885"/>
    </source>
</evidence>
<dbReference type="InterPro" id="IPR025991">
    <property type="entry name" value="Chemoreceptor_zinc-bind_dom"/>
</dbReference>
<evidence type="ECO:0000256" key="3">
    <source>
        <dbReference type="ARBA" id="ARBA00029447"/>
    </source>
</evidence>
<dbReference type="Gene3D" id="1.20.120.30">
    <property type="entry name" value="Aspartate receptor, ligand-binding domain"/>
    <property type="match status" value="1"/>
</dbReference>
<proteinExistence type="inferred from homology"/>
<evidence type="ECO:0000256" key="1">
    <source>
        <dbReference type="ARBA" id="ARBA00004370"/>
    </source>
</evidence>
<comment type="caution">
    <text evidence="8">The sequence shown here is derived from an EMBL/GenBank/DDBJ whole genome shotgun (WGS) entry which is preliminary data.</text>
</comment>
<dbReference type="Gene3D" id="6.10.340.10">
    <property type="match status" value="1"/>
</dbReference>
<dbReference type="GO" id="GO:0016020">
    <property type="term" value="C:membrane"/>
    <property type="evidence" value="ECO:0007669"/>
    <property type="project" value="UniProtKB-SubCell"/>
</dbReference>
<evidence type="ECO:0000256" key="4">
    <source>
        <dbReference type="PROSITE-ProRule" id="PRU00284"/>
    </source>
</evidence>
<sequence>MTNWSLQSKFVALLWSLAGLTLASTLYAWWQTGTDWAMVLFPLLAIGVAIVGQRAVGSWLAPITALDRLTAEIAAGRFEGRITDIRHADEIGLLCWNVNDMLDQLETFFRDETTAFSQHVAGNTYRKAFPAGLHGTFKEGLESHNRLLDGIAEVQREKMRNRLLTQVQQLNSSNLLDNLASSQKDLMRVNTEMQSVLELATTTAVDAEDSESTVSQVVVYLNEITSRINRVADAVAELSARSQEITSAVQLITAIANQTNLLALNAAIEAARAGELGRGFAVVADEVRTLAENTKSASESIGQIMGSFAVATERMQEDSLAMRDMASSSSEVIGEMEGRFAHFAISARETQKRATRTRDMGFGSLVKVDHVIFKQRAYMAINAADQDNDYRDAVRVDHHQCRLGQWYDSAGREDFGLTRSYAALEHPHAQVHDHVNQMLPCLDEAWESDIEVQTAILEAMTQTEAASLEVMRLVDSMVVEKHGSWS</sequence>
<dbReference type="SMART" id="SM00283">
    <property type="entry name" value="MA"/>
    <property type="match status" value="1"/>
</dbReference>
<evidence type="ECO:0000256" key="5">
    <source>
        <dbReference type="SAM" id="Phobius"/>
    </source>
</evidence>
<feature type="domain" description="Methyl-accepting transducer" evidence="6">
    <location>
        <begin position="188"/>
        <end position="305"/>
    </location>
</feature>
<dbReference type="PROSITE" id="PS50885">
    <property type="entry name" value="HAMP"/>
    <property type="match status" value="1"/>
</dbReference>
<reference evidence="8 9" key="1">
    <citation type="submission" date="2011-06" db="EMBL/GenBank/DDBJ databases">
        <title>The draft genome of Thiorhodococcus drewsii AZ1.</title>
        <authorList>
            <consortium name="US DOE Joint Genome Institute (JGI-PGF)"/>
            <person name="Lucas S."/>
            <person name="Han J."/>
            <person name="Lapidus A."/>
            <person name="Cheng J.-F."/>
            <person name="Goodwin L."/>
            <person name="Pitluck S."/>
            <person name="Peters L."/>
            <person name="Land M.L."/>
            <person name="Hauser L."/>
            <person name="Vogl K."/>
            <person name="Liu Z."/>
            <person name="Imhoff J."/>
            <person name="Thiel V."/>
            <person name="Frigaard N.-U."/>
            <person name="Bryant D.A."/>
            <person name="Woyke T.J."/>
        </authorList>
    </citation>
    <scope>NUCLEOTIDE SEQUENCE [LARGE SCALE GENOMIC DNA]</scope>
    <source>
        <strain evidence="8 9">AZ1</strain>
    </source>
</reference>
<dbReference type="OrthoDB" id="9808588at2"/>
<dbReference type="InterPro" id="IPR004089">
    <property type="entry name" value="MCPsignal_dom"/>
</dbReference>
<comment type="subcellular location">
    <subcellularLocation>
        <location evidence="1">Membrane</location>
    </subcellularLocation>
</comment>
<gene>
    <name evidence="8" type="ORF">ThidrDRAFT_0555</name>
</gene>
<keyword evidence="9" id="KW-1185">Reference proteome</keyword>
<comment type="similarity">
    <text evidence="3">Belongs to the methyl-accepting chemotaxis (MCP) protein family.</text>
</comment>
<dbReference type="SUPFAM" id="SSF58104">
    <property type="entry name" value="Methyl-accepting chemotaxis protein (MCP) signaling domain"/>
    <property type="match status" value="1"/>
</dbReference>
<dbReference type="GO" id="GO:0007165">
    <property type="term" value="P:signal transduction"/>
    <property type="evidence" value="ECO:0007669"/>
    <property type="project" value="UniProtKB-KW"/>
</dbReference>
<feature type="domain" description="HAMP" evidence="7">
    <location>
        <begin position="57"/>
        <end position="110"/>
    </location>
</feature>
<dbReference type="EMBL" id="AFWT01000003">
    <property type="protein sequence ID" value="EGV33348.1"/>
    <property type="molecule type" value="Genomic_DNA"/>
</dbReference>
<name>G2DWZ4_9GAMM</name>
<evidence type="ECO:0000313" key="8">
    <source>
        <dbReference type="EMBL" id="EGV33348.1"/>
    </source>
</evidence>
<dbReference type="Pfam" id="PF00015">
    <property type="entry name" value="MCPsignal"/>
    <property type="match status" value="1"/>
</dbReference>
<dbReference type="Pfam" id="PF13682">
    <property type="entry name" value="CZB"/>
    <property type="match status" value="1"/>
</dbReference>
<dbReference type="AlphaFoldDB" id="G2DWZ4"/>
<accession>G2DWZ4</accession>
<feature type="transmembrane region" description="Helical" evidence="5">
    <location>
        <begin position="36"/>
        <end position="56"/>
    </location>
</feature>
<keyword evidence="5" id="KW-1133">Transmembrane helix</keyword>
<dbReference type="PANTHER" id="PTHR32089:SF112">
    <property type="entry name" value="LYSOZYME-LIKE PROTEIN-RELATED"/>
    <property type="match status" value="1"/>
</dbReference>
<dbReference type="Proteomes" id="UP000004200">
    <property type="component" value="Unassembled WGS sequence"/>
</dbReference>
<dbReference type="PROSITE" id="PS50111">
    <property type="entry name" value="CHEMOTAXIS_TRANSDUC_2"/>
    <property type="match status" value="1"/>
</dbReference>
<dbReference type="PANTHER" id="PTHR32089">
    <property type="entry name" value="METHYL-ACCEPTING CHEMOTAXIS PROTEIN MCPB"/>
    <property type="match status" value="1"/>
</dbReference>
<dbReference type="Pfam" id="PF00672">
    <property type="entry name" value="HAMP"/>
    <property type="match status" value="1"/>
</dbReference>
<protein>
    <submittedName>
        <fullName evidence="8">Methyl-accepting chemotaxis sensory transducer</fullName>
    </submittedName>
</protein>
<evidence type="ECO:0000259" key="6">
    <source>
        <dbReference type="PROSITE" id="PS50111"/>
    </source>
</evidence>
<feature type="transmembrane region" description="Helical" evidence="5">
    <location>
        <begin position="12"/>
        <end position="30"/>
    </location>
</feature>
<dbReference type="Gene3D" id="1.10.287.950">
    <property type="entry name" value="Methyl-accepting chemotaxis protein"/>
    <property type="match status" value="1"/>
</dbReference>
<evidence type="ECO:0000256" key="2">
    <source>
        <dbReference type="ARBA" id="ARBA00023224"/>
    </source>
</evidence>
<dbReference type="SMART" id="SM00304">
    <property type="entry name" value="HAMP"/>
    <property type="match status" value="2"/>
</dbReference>
<keyword evidence="2 4" id="KW-0807">Transducer</keyword>
<dbReference type="GO" id="GO:0006935">
    <property type="term" value="P:chemotaxis"/>
    <property type="evidence" value="ECO:0007669"/>
    <property type="project" value="UniProtKB-ARBA"/>
</dbReference>
<evidence type="ECO:0000313" key="9">
    <source>
        <dbReference type="Proteomes" id="UP000004200"/>
    </source>
</evidence>
<dbReference type="InterPro" id="IPR003660">
    <property type="entry name" value="HAMP_dom"/>
</dbReference>
<keyword evidence="5" id="KW-0472">Membrane</keyword>
<keyword evidence="5" id="KW-0812">Transmembrane</keyword>
<dbReference type="eggNOG" id="COG0840">
    <property type="taxonomic scope" value="Bacteria"/>
</dbReference>
<dbReference type="STRING" id="765913.ThidrDRAFT_0555"/>